<evidence type="ECO:0008006" key="3">
    <source>
        <dbReference type="Google" id="ProtNLM"/>
    </source>
</evidence>
<proteinExistence type="predicted"/>
<sequence length="81" mass="9044">MVHMTTKTNHPNNSRLRELIESAGLTQAAALTIFNRGQAKPITESGFKAWLAAPDSVRWRELSDAYAAHAEKVFNKVPKRP</sequence>
<dbReference type="AlphaFoldDB" id="A0A4R6QYD3"/>
<dbReference type="Proteomes" id="UP000294593">
    <property type="component" value="Unassembled WGS sequence"/>
</dbReference>
<accession>A0A4R6QYD3</accession>
<evidence type="ECO:0000313" key="1">
    <source>
        <dbReference type="EMBL" id="TDP78177.1"/>
    </source>
</evidence>
<dbReference type="EMBL" id="SNXW01000026">
    <property type="protein sequence ID" value="TDP78177.1"/>
    <property type="molecule type" value="Genomic_DNA"/>
</dbReference>
<comment type="caution">
    <text evidence="1">The sequence shown here is derived from an EMBL/GenBank/DDBJ whole genome shotgun (WGS) entry which is preliminary data.</text>
</comment>
<keyword evidence="2" id="KW-1185">Reference proteome</keyword>
<name>A0A4R6QYD3_9BURK</name>
<gene>
    <name evidence="1" type="ORF">EV672_1264</name>
</gene>
<protein>
    <recommendedName>
        <fullName evidence="3">YdaS antitoxin of YdaST toxin-antitoxin system</fullName>
    </recommendedName>
</protein>
<evidence type="ECO:0000313" key="2">
    <source>
        <dbReference type="Proteomes" id="UP000294593"/>
    </source>
</evidence>
<reference evidence="1 2" key="1">
    <citation type="submission" date="2019-03" db="EMBL/GenBank/DDBJ databases">
        <title>Genomic Encyclopedia of Type Strains, Phase IV (KMG-IV): sequencing the most valuable type-strain genomes for metagenomic binning, comparative biology and taxonomic classification.</title>
        <authorList>
            <person name="Goeker M."/>
        </authorList>
    </citation>
    <scope>NUCLEOTIDE SEQUENCE [LARGE SCALE GENOMIC DNA]</scope>
    <source>
        <strain evidence="1 2">DSM 11901</strain>
    </source>
</reference>
<organism evidence="1 2">
    <name type="scientific">Aquabacterium commune</name>
    <dbReference type="NCBI Taxonomy" id="70586"/>
    <lineage>
        <taxon>Bacteria</taxon>
        <taxon>Pseudomonadati</taxon>
        <taxon>Pseudomonadota</taxon>
        <taxon>Betaproteobacteria</taxon>
        <taxon>Burkholderiales</taxon>
        <taxon>Aquabacterium</taxon>
    </lineage>
</organism>